<protein>
    <recommendedName>
        <fullName evidence="2">DUF4397 domain-containing protein</fullName>
    </recommendedName>
</protein>
<accession>A0A402AKV7</accession>
<evidence type="ECO:0000313" key="3">
    <source>
        <dbReference type="EMBL" id="GCE19756.1"/>
    </source>
</evidence>
<feature type="transmembrane region" description="Helical" evidence="1">
    <location>
        <begin position="127"/>
        <end position="148"/>
    </location>
</feature>
<dbReference type="AlphaFoldDB" id="A0A402AKV7"/>
<dbReference type="OrthoDB" id="9783299at2"/>
<organism evidence="3 4">
    <name type="scientific">Dictyobacter kobayashii</name>
    <dbReference type="NCBI Taxonomy" id="2014872"/>
    <lineage>
        <taxon>Bacteria</taxon>
        <taxon>Bacillati</taxon>
        <taxon>Chloroflexota</taxon>
        <taxon>Ktedonobacteria</taxon>
        <taxon>Ktedonobacterales</taxon>
        <taxon>Dictyobacteraceae</taxon>
        <taxon>Dictyobacter</taxon>
    </lineage>
</organism>
<gene>
    <name evidence="3" type="ORF">KDK_35560</name>
</gene>
<comment type="caution">
    <text evidence="3">The sequence shown here is derived from an EMBL/GenBank/DDBJ whole genome shotgun (WGS) entry which is preliminary data.</text>
</comment>
<dbReference type="EMBL" id="BIFS01000001">
    <property type="protein sequence ID" value="GCE19756.1"/>
    <property type="molecule type" value="Genomic_DNA"/>
</dbReference>
<keyword evidence="1" id="KW-0472">Membrane</keyword>
<evidence type="ECO:0000313" key="4">
    <source>
        <dbReference type="Proteomes" id="UP000287188"/>
    </source>
</evidence>
<evidence type="ECO:0000256" key="1">
    <source>
        <dbReference type="SAM" id="Phobius"/>
    </source>
</evidence>
<name>A0A402AKV7_9CHLR</name>
<keyword evidence="1" id="KW-1133">Transmembrane helix</keyword>
<dbReference type="RefSeq" id="WP_126551575.1">
    <property type="nucleotide sequence ID" value="NZ_BIFS01000001.1"/>
</dbReference>
<dbReference type="Pfam" id="PF14344">
    <property type="entry name" value="DUF4397"/>
    <property type="match status" value="1"/>
</dbReference>
<keyword evidence="4" id="KW-1185">Reference proteome</keyword>
<feature type="domain" description="DUF4397" evidence="2">
    <location>
        <begin position="14"/>
        <end position="104"/>
    </location>
</feature>
<dbReference type="InterPro" id="IPR025510">
    <property type="entry name" value="DUF4397"/>
</dbReference>
<keyword evidence="1" id="KW-0812">Transmembrane</keyword>
<sequence length="173" mass="18258">MVFADNNVIAGTGAKIRVYHLSPGTGSARVSTQSSTIVNNISYANASPYISLSSGTYAFTLNADAQNAALSSQVTLKPWSVMSIFAVGLVQGNPHWRLVATQQQGIPGMPQTGSDPHAVVESYPLAWPLYVLVVSLICLVVGCVYVLARIRSDSSAAKKQEKLVAAAGYIEEG</sequence>
<evidence type="ECO:0000259" key="2">
    <source>
        <dbReference type="Pfam" id="PF14344"/>
    </source>
</evidence>
<proteinExistence type="predicted"/>
<reference evidence="4" key="1">
    <citation type="submission" date="2018-12" db="EMBL/GenBank/DDBJ databases">
        <title>Tengunoibacter tsumagoiensis gen. nov., sp. nov., Dictyobacter kobayashii sp. nov., D. alpinus sp. nov., and D. joshuensis sp. nov. and description of Dictyobacteraceae fam. nov. within the order Ktedonobacterales isolated from Tengu-no-mugimeshi.</title>
        <authorList>
            <person name="Wang C.M."/>
            <person name="Zheng Y."/>
            <person name="Sakai Y."/>
            <person name="Toyoda A."/>
            <person name="Minakuchi Y."/>
            <person name="Abe K."/>
            <person name="Yokota A."/>
            <person name="Yabe S."/>
        </authorList>
    </citation>
    <scope>NUCLEOTIDE SEQUENCE [LARGE SCALE GENOMIC DNA]</scope>
    <source>
        <strain evidence="4">Uno11</strain>
    </source>
</reference>
<dbReference type="Proteomes" id="UP000287188">
    <property type="component" value="Unassembled WGS sequence"/>
</dbReference>